<dbReference type="EMBL" id="WQLW01000001">
    <property type="protein sequence ID" value="MVO07545.1"/>
    <property type="molecule type" value="Genomic_DNA"/>
</dbReference>
<evidence type="ECO:0000313" key="2">
    <source>
        <dbReference type="Proteomes" id="UP000431264"/>
    </source>
</evidence>
<accession>A0A6I4IDB7</accession>
<dbReference type="AlphaFoldDB" id="A0A6I4IDB7"/>
<protein>
    <submittedName>
        <fullName evidence="1">Uncharacterized protein</fullName>
    </submittedName>
</protein>
<reference evidence="2" key="1">
    <citation type="submission" date="2019-05" db="EMBL/GenBank/DDBJ databases">
        <title>Flavobacterium profundi sp. nov., isolated from a deep-sea seamount.</title>
        <authorList>
            <person name="Zhang D.-C."/>
        </authorList>
    </citation>
    <scope>NUCLEOTIDE SEQUENCE [LARGE SCALE GENOMIC DNA]</scope>
    <source>
        <strain evidence="2">TP390</strain>
    </source>
</reference>
<dbReference type="PROSITE" id="PS51257">
    <property type="entry name" value="PROKAR_LIPOPROTEIN"/>
    <property type="match status" value="1"/>
</dbReference>
<dbReference type="Proteomes" id="UP000431264">
    <property type="component" value="Unassembled WGS sequence"/>
</dbReference>
<organism evidence="1 2">
    <name type="scientific">Flavobacterium profundi</name>
    <dbReference type="NCBI Taxonomy" id="1774945"/>
    <lineage>
        <taxon>Bacteria</taxon>
        <taxon>Pseudomonadati</taxon>
        <taxon>Bacteroidota</taxon>
        <taxon>Flavobacteriia</taxon>
        <taxon>Flavobacteriales</taxon>
        <taxon>Flavobacteriaceae</taxon>
        <taxon>Flavobacterium</taxon>
    </lineage>
</organism>
<sequence length="159" mass="18759">MKKTIYLIIIILSISCKNNNSDNNFRNEIDRIKNEELPNKEYAVTTFEFDTLNGKKFFSEIKNISNSGIKSIRISTEYFENDSLIGQIEIGPFNNSEFLNQKIIKDRNGNENLYFLLENENGAFIYEIKYEKSNLKKSRIESNYLNWNELIVEMNKEDE</sequence>
<dbReference type="RefSeq" id="WP_140995971.1">
    <property type="nucleotide sequence ID" value="NZ_VDCZ01000001.1"/>
</dbReference>
<evidence type="ECO:0000313" key="1">
    <source>
        <dbReference type="EMBL" id="MVO07545.1"/>
    </source>
</evidence>
<gene>
    <name evidence="1" type="ORF">GOQ30_00035</name>
</gene>
<name>A0A6I4IDB7_9FLAO</name>
<proteinExistence type="predicted"/>
<keyword evidence="2" id="KW-1185">Reference proteome</keyword>
<comment type="caution">
    <text evidence="1">The sequence shown here is derived from an EMBL/GenBank/DDBJ whole genome shotgun (WGS) entry which is preliminary data.</text>
</comment>